<comment type="caution">
    <text evidence="1">The sequence shown here is derived from an EMBL/GenBank/DDBJ whole genome shotgun (WGS) entry which is preliminary data.</text>
</comment>
<dbReference type="EMBL" id="AWXA01000053">
    <property type="protein sequence ID" value="ERT57139.1"/>
    <property type="molecule type" value="Genomic_DNA"/>
</dbReference>
<keyword evidence="2" id="KW-1185">Reference proteome</keyword>
<evidence type="ECO:0000313" key="2">
    <source>
        <dbReference type="Proteomes" id="UP000017090"/>
    </source>
</evidence>
<reference evidence="1 2" key="1">
    <citation type="submission" date="2013-09" db="EMBL/GenBank/DDBJ databases">
        <authorList>
            <person name="Durkin A.S."/>
            <person name="Haft D.R."/>
            <person name="McCorrison J."/>
            <person name="Torralba M."/>
            <person name="Gillis M."/>
            <person name="Haft D.H."/>
            <person name="Methe B."/>
            <person name="Sutton G."/>
            <person name="Nelson K.E."/>
        </authorList>
    </citation>
    <scope>NUCLEOTIDE SEQUENCE [LARGE SCALE GENOMIC DNA]</scope>
    <source>
        <strain evidence="1 2">BV3C16-1</strain>
    </source>
</reference>
<accession>U7UE58</accession>
<gene>
    <name evidence="1" type="ORF">HMPREF1250_1761</name>
</gene>
<organism evidence="1 2">
    <name type="scientific">Megasphaera vaginalis</name>
    <name type="common">ex Srinivasan et al. 2021</name>
    <dbReference type="NCBI Taxonomy" id="1111454"/>
    <lineage>
        <taxon>Bacteria</taxon>
        <taxon>Bacillati</taxon>
        <taxon>Bacillota</taxon>
        <taxon>Negativicutes</taxon>
        <taxon>Veillonellales</taxon>
        <taxon>Veillonellaceae</taxon>
        <taxon>Megasphaera</taxon>
    </lineage>
</organism>
<evidence type="ECO:0000313" key="1">
    <source>
        <dbReference type="EMBL" id="ERT57139.1"/>
    </source>
</evidence>
<protein>
    <submittedName>
        <fullName evidence="1">Uncharacterized protein</fullName>
    </submittedName>
</protein>
<sequence length="42" mass="5007">MYQKERMQIVSRPRSSGKVAAVAVGRGKYEQKMEKQFLLKWY</sequence>
<dbReference type="Proteomes" id="UP000017090">
    <property type="component" value="Unassembled WGS sequence"/>
</dbReference>
<name>U7UE58_9FIRM</name>
<proteinExistence type="predicted"/>
<dbReference type="AlphaFoldDB" id="U7UE58"/>